<evidence type="ECO:0000256" key="3">
    <source>
        <dbReference type="ARBA" id="ARBA00022692"/>
    </source>
</evidence>
<reference evidence="7 8" key="1">
    <citation type="submission" date="2016-10" db="EMBL/GenBank/DDBJ databases">
        <authorList>
            <person name="de Groot N.N."/>
        </authorList>
    </citation>
    <scope>NUCLEOTIDE SEQUENCE [LARGE SCALE GENOMIC DNA]</scope>
    <source>
        <strain evidence="7 8">HL3</strain>
    </source>
</reference>
<dbReference type="Gene3D" id="3.30.700.10">
    <property type="entry name" value="Glycoprotein, Type 4 Pilin"/>
    <property type="match status" value="1"/>
</dbReference>
<evidence type="ECO:0000256" key="5">
    <source>
        <dbReference type="ARBA" id="ARBA00023136"/>
    </source>
</evidence>
<dbReference type="GO" id="GO:0015628">
    <property type="term" value="P:protein secretion by the type II secretion system"/>
    <property type="evidence" value="ECO:0007669"/>
    <property type="project" value="InterPro"/>
</dbReference>
<dbReference type="InterPro" id="IPR000983">
    <property type="entry name" value="Bac_GSPG_pilin"/>
</dbReference>
<dbReference type="OrthoDB" id="5296638at2"/>
<sequence>MLRPGFTLVELMIVVAILGIVATVAIPTYSGYVDTARQGQARQNAASLELALESYYLQNNTYVAGSWDPDGTRTLETGALGWEPEGEEITHTYQVTAGDCGDIALCYDLTVTDEDGHTIIDQDDS</sequence>
<dbReference type="Pfam" id="PF16732">
    <property type="entry name" value="ComP_DUS"/>
    <property type="match status" value="1"/>
</dbReference>
<feature type="transmembrane region" description="Helical" evidence="6">
    <location>
        <begin position="12"/>
        <end position="32"/>
    </location>
</feature>
<evidence type="ECO:0000256" key="4">
    <source>
        <dbReference type="ARBA" id="ARBA00022989"/>
    </source>
</evidence>
<evidence type="ECO:0000256" key="1">
    <source>
        <dbReference type="ARBA" id="ARBA00004167"/>
    </source>
</evidence>
<accession>A0A1I1QR09</accession>
<dbReference type="Proteomes" id="UP000198611">
    <property type="component" value="Unassembled WGS sequence"/>
</dbReference>
<dbReference type="AlphaFoldDB" id="A0A1I1QR09"/>
<dbReference type="NCBIfam" id="TIGR02532">
    <property type="entry name" value="IV_pilin_GFxxxE"/>
    <property type="match status" value="1"/>
</dbReference>
<comment type="subcellular location">
    <subcellularLocation>
        <location evidence="1">Membrane</location>
        <topology evidence="1">Single-pass membrane protein</topology>
    </subcellularLocation>
</comment>
<protein>
    <submittedName>
        <fullName evidence="7">Type IV pilus assembly protein PilE</fullName>
    </submittedName>
</protein>
<dbReference type="EMBL" id="FOMJ01000003">
    <property type="protein sequence ID" value="SFD24556.1"/>
    <property type="molecule type" value="Genomic_DNA"/>
</dbReference>
<evidence type="ECO:0000256" key="6">
    <source>
        <dbReference type="SAM" id="Phobius"/>
    </source>
</evidence>
<dbReference type="InterPro" id="IPR031982">
    <property type="entry name" value="PilE-like"/>
</dbReference>
<dbReference type="PRINTS" id="PR00813">
    <property type="entry name" value="BCTERIALGSPG"/>
</dbReference>
<keyword evidence="5 6" id="KW-0472">Membrane</keyword>
<dbReference type="GO" id="GO:0043683">
    <property type="term" value="P:type IV pilus assembly"/>
    <property type="evidence" value="ECO:0007669"/>
    <property type="project" value="InterPro"/>
</dbReference>
<dbReference type="GO" id="GO:0016020">
    <property type="term" value="C:membrane"/>
    <property type="evidence" value="ECO:0007669"/>
    <property type="project" value="UniProtKB-SubCell"/>
</dbReference>
<keyword evidence="3 6" id="KW-0812">Transmembrane</keyword>
<dbReference type="Pfam" id="PF07963">
    <property type="entry name" value="N_methyl"/>
    <property type="match status" value="1"/>
</dbReference>
<dbReference type="SUPFAM" id="SSF54523">
    <property type="entry name" value="Pili subunits"/>
    <property type="match status" value="1"/>
</dbReference>
<dbReference type="STRING" id="1123397.SAMN05660831_01243"/>
<organism evidence="7 8">
    <name type="scientific">Thiohalospira halophila DSM 15071</name>
    <dbReference type="NCBI Taxonomy" id="1123397"/>
    <lineage>
        <taxon>Bacteria</taxon>
        <taxon>Pseudomonadati</taxon>
        <taxon>Pseudomonadota</taxon>
        <taxon>Gammaproteobacteria</taxon>
        <taxon>Thiohalospirales</taxon>
        <taxon>Thiohalospiraceae</taxon>
        <taxon>Thiohalospira</taxon>
    </lineage>
</organism>
<evidence type="ECO:0000313" key="7">
    <source>
        <dbReference type="EMBL" id="SFD24556.1"/>
    </source>
</evidence>
<gene>
    <name evidence="7" type="ORF">SAMN05660831_01243</name>
</gene>
<keyword evidence="8" id="KW-1185">Reference proteome</keyword>
<keyword evidence="4 6" id="KW-1133">Transmembrane helix</keyword>
<name>A0A1I1QR09_9GAMM</name>
<evidence type="ECO:0000256" key="2">
    <source>
        <dbReference type="ARBA" id="ARBA00022481"/>
    </source>
</evidence>
<dbReference type="InterPro" id="IPR045584">
    <property type="entry name" value="Pilin-like"/>
</dbReference>
<dbReference type="GO" id="GO:0015627">
    <property type="term" value="C:type II protein secretion system complex"/>
    <property type="evidence" value="ECO:0007669"/>
    <property type="project" value="InterPro"/>
</dbReference>
<evidence type="ECO:0000313" key="8">
    <source>
        <dbReference type="Proteomes" id="UP000198611"/>
    </source>
</evidence>
<proteinExistence type="predicted"/>
<dbReference type="PANTHER" id="PTHR30093">
    <property type="entry name" value="GENERAL SECRETION PATHWAY PROTEIN G"/>
    <property type="match status" value="1"/>
</dbReference>
<dbReference type="PANTHER" id="PTHR30093:SF44">
    <property type="entry name" value="TYPE II SECRETION SYSTEM CORE PROTEIN G"/>
    <property type="match status" value="1"/>
</dbReference>
<keyword evidence="2" id="KW-0488">Methylation</keyword>
<dbReference type="RefSeq" id="WP_093427901.1">
    <property type="nucleotide sequence ID" value="NZ_FOMJ01000003.1"/>
</dbReference>
<dbReference type="InterPro" id="IPR012902">
    <property type="entry name" value="N_methyl_site"/>
</dbReference>